<protein>
    <recommendedName>
        <fullName evidence="1">DUF6531 domain-containing protein</fullName>
    </recommendedName>
</protein>
<dbReference type="RefSeq" id="WP_065988976.1">
    <property type="nucleotide sequence ID" value="NZ_MDEN01000062.1"/>
</dbReference>
<accession>A0A1C2E0L1</accession>
<evidence type="ECO:0000313" key="2">
    <source>
        <dbReference type="EMBL" id="OCX20529.1"/>
    </source>
</evidence>
<organism evidence="2 3">
    <name type="scientific">Pseudomonas graminis</name>
    <dbReference type="NCBI Taxonomy" id="158627"/>
    <lineage>
        <taxon>Bacteria</taxon>
        <taxon>Pseudomonadati</taxon>
        <taxon>Pseudomonadota</taxon>
        <taxon>Gammaproteobacteria</taxon>
        <taxon>Pseudomonadales</taxon>
        <taxon>Pseudomonadaceae</taxon>
        <taxon>Pseudomonas</taxon>
    </lineage>
</organism>
<feature type="domain" description="DUF6531" evidence="1">
    <location>
        <begin position="102"/>
        <end position="177"/>
    </location>
</feature>
<comment type="caution">
    <text evidence="2">The sequence shown here is derived from an EMBL/GenBank/DDBJ whole genome shotgun (WGS) entry which is preliminary data.</text>
</comment>
<dbReference type="AlphaFoldDB" id="A0A1C2E0L1"/>
<dbReference type="InterPro" id="IPR045351">
    <property type="entry name" value="DUF6531"/>
</dbReference>
<dbReference type="EMBL" id="MDEN01000062">
    <property type="protein sequence ID" value="OCX20529.1"/>
    <property type="molecule type" value="Genomic_DNA"/>
</dbReference>
<evidence type="ECO:0000313" key="3">
    <source>
        <dbReference type="Proteomes" id="UP000095143"/>
    </source>
</evidence>
<evidence type="ECO:0000259" key="1">
    <source>
        <dbReference type="Pfam" id="PF20148"/>
    </source>
</evidence>
<proteinExistence type="predicted"/>
<dbReference type="Pfam" id="PF20148">
    <property type="entry name" value="DUF6531"/>
    <property type="match status" value="1"/>
</dbReference>
<sequence>MLGRGARISSGSDDVFIGGGTVQYLHIDDEIPGWLRVVVDVLMIVASMGKALVSVAKLGLTQGLKAAGPCALRFGATVAASYLTGTCIIGPAVGKVLGGFIGNPVDLTTGRKLLLDSGETDFVLPGLMPIEWSRFYASDLTVNSVLGQGWVLPWEQSLRRSGSFVYLTDNQGRSVPFVDIEPGERIYNPYEQIHLVRTLGGHYLLQTLDNVFFYFGEVPDDNTSVPLQRLENALGHYLHFTRTVEGTLTDISAPGGVLGGRLFGDGSNKQKYMAFAGALLGGGLGAKGGEWFGARYEIKQEGLGSLFGNVKVVKKPLVPAEGPEGISPALYEKLRTKTPSLQIRKMVNKGVVLPMSDPALPGLQITKALHADHVVSIKTITEMDGFSNLTYSDQVAVLNYKPNFVGLSETANTSKGG</sequence>
<dbReference type="Proteomes" id="UP000095143">
    <property type="component" value="Unassembled WGS sequence"/>
</dbReference>
<name>A0A1C2E0L1_9PSED</name>
<reference evidence="2 3" key="1">
    <citation type="submission" date="2016-08" db="EMBL/GenBank/DDBJ databases">
        <title>Whole genome sequence of Pseudomonas graminis strain UASWS1507, a potential biological control agent for agriculture.</title>
        <authorList>
            <person name="Crovadore J."/>
            <person name="Calmin G."/>
            <person name="Chablais R."/>
            <person name="Cochard B."/>
            <person name="Lefort F."/>
        </authorList>
    </citation>
    <scope>NUCLEOTIDE SEQUENCE [LARGE SCALE GENOMIC DNA]</scope>
    <source>
        <strain evidence="2 3">UASWS1507</strain>
    </source>
</reference>
<gene>
    <name evidence="2" type="ORF">BBI10_13365</name>
</gene>